<dbReference type="InterPro" id="IPR011042">
    <property type="entry name" value="6-blade_b-propeller_TolB-like"/>
</dbReference>
<reference evidence="2 3" key="1">
    <citation type="journal article" date="2015" name="Nature">
        <title>rRNA introns, odd ribosomes, and small enigmatic genomes across a large radiation of phyla.</title>
        <authorList>
            <person name="Brown C.T."/>
            <person name="Hug L.A."/>
            <person name="Thomas B.C."/>
            <person name="Sharon I."/>
            <person name="Castelle C.J."/>
            <person name="Singh A."/>
            <person name="Wilkins M.J."/>
            <person name="Williams K.H."/>
            <person name="Banfield J.F."/>
        </authorList>
    </citation>
    <scope>NUCLEOTIDE SEQUENCE [LARGE SCALE GENOMIC DNA]</scope>
</reference>
<proteinExistence type="predicted"/>
<dbReference type="EMBL" id="CP011213">
    <property type="protein sequence ID" value="AKM82804.1"/>
    <property type="molecule type" value="Genomic_DNA"/>
</dbReference>
<evidence type="ECO:0008006" key="4">
    <source>
        <dbReference type="Google" id="ProtNLM"/>
    </source>
</evidence>
<protein>
    <recommendedName>
        <fullName evidence="4">Protein TolB</fullName>
    </recommendedName>
</protein>
<dbReference type="AlphaFoldDB" id="A0A0G4B4R3"/>
<sequence>MKKTTILFVILYLVIFVSVSWWAYNKYFRNTSAISGETQTISFNKNKTIFYTIENNLYLLNSDNLNKSTNQIGTLRLQSTGEVQTINFDQKNEFIVYSSINPQNASEIWKVDLADNHSEKIFAKEIPGFENYTNFRSPKMSNTERFMVFIAKLSANSGVDDIFLWDIEQNSIENLTKQTIKSKISAICWSGSEQKIYYAAEDTTGSLVSLMDLKAINQNVFVSPDKITRMEATRDRLILSLQDANLTTNLSYILYAKPQSIIPITDLASPKTLVNFDLSSDFKKIIYQVNDSNLKTNDLYLVNSDGNNLLQLSTDGKSYFGVFSPENDKIAFWSNGSGIYTEGLTKDNKQKLLNESKLINKIIIWR</sequence>
<feature type="transmembrane region" description="Helical" evidence="1">
    <location>
        <begin position="6"/>
        <end position="24"/>
    </location>
</feature>
<keyword evidence="1" id="KW-0472">Membrane</keyword>
<organism evidence="2 3">
    <name type="scientific">Berkelbacteria bacterium GW2011_GWE1_39_12</name>
    <dbReference type="NCBI Taxonomy" id="1618337"/>
    <lineage>
        <taxon>Bacteria</taxon>
        <taxon>Candidatus Berkelbacteria</taxon>
    </lineage>
</organism>
<evidence type="ECO:0000256" key="1">
    <source>
        <dbReference type="SAM" id="Phobius"/>
    </source>
</evidence>
<accession>A0A0G4B4R3</accession>
<dbReference type="Gene3D" id="2.120.10.30">
    <property type="entry name" value="TolB, C-terminal domain"/>
    <property type="match status" value="2"/>
</dbReference>
<keyword evidence="1" id="KW-0812">Transmembrane</keyword>
<gene>
    <name evidence="2" type="ORF">UT28_C0001G1030</name>
</gene>
<evidence type="ECO:0000313" key="2">
    <source>
        <dbReference type="EMBL" id="AKM82804.1"/>
    </source>
</evidence>
<dbReference type="STRING" id="1618337.UT28_C0001G1030"/>
<dbReference type="KEGG" id="bbgw:UT28_C0001G1030"/>
<dbReference type="Proteomes" id="UP000035648">
    <property type="component" value="Chromosome"/>
</dbReference>
<evidence type="ECO:0000313" key="3">
    <source>
        <dbReference type="Proteomes" id="UP000035648"/>
    </source>
</evidence>
<keyword evidence="1" id="KW-1133">Transmembrane helix</keyword>
<dbReference type="SUPFAM" id="SSF82171">
    <property type="entry name" value="DPP6 N-terminal domain-like"/>
    <property type="match status" value="1"/>
</dbReference>
<name>A0A0G4B4R3_9BACT</name>